<name>A0A2W5ULC7_9BACT</name>
<proteinExistence type="predicted"/>
<feature type="transmembrane region" description="Helical" evidence="1">
    <location>
        <begin position="36"/>
        <end position="65"/>
    </location>
</feature>
<organism evidence="2 3">
    <name type="scientific">Archangium gephyra</name>
    <dbReference type="NCBI Taxonomy" id="48"/>
    <lineage>
        <taxon>Bacteria</taxon>
        <taxon>Pseudomonadati</taxon>
        <taxon>Myxococcota</taxon>
        <taxon>Myxococcia</taxon>
        <taxon>Myxococcales</taxon>
        <taxon>Cystobacterineae</taxon>
        <taxon>Archangiaceae</taxon>
        <taxon>Archangium</taxon>
    </lineage>
</organism>
<feature type="transmembrane region" description="Helical" evidence="1">
    <location>
        <begin position="71"/>
        <end position="94"/>
    </location>
</feature>
<accession>A0A2W5ULC7</accession>
<comment type="caution">
    <text evidence="2">The sequence shown here is derived from an EMBL/GenBank/DDBJ whole genome shotgun (WGS) entry which is preliminary data.</text>
</comment>
<evidence type="ECO:0000256" key="1">
    <source>
        <dbReference type="SAM" id="Phobius"/>
    </source>
</evidence>
<keyword evidence="1" id="KW-1133">Transmembrane helix</keyword>
<dbReference type="AlphaFoldDB" id="A0A2W5ULC7"/>
<reference evidence="2 3" key="1">
    <citation type="submission" date="2017-08" db="EMBL/GenBank/DDBJ databases">
        <title>Infants hospitalized years apart are colonized by the same room-sourced microbial strains.</title>
        <authorList>
            <person name="Brooks B."/>
            <person name="Olm M.R."/>
            <person name="Firek B.A."/>
            <person name="Baker R."/>
            <person name="Thomas B.C."/>
            <person name="Morowitz M.J."/>
            <person name="Banfield J.F."/>
        </authorList>
    </citation>
    <scope>NUCLEOTIDE SEQUENCE [LARGE SCALE GENOMIC DNA]</scope>
    <source>
        <strain evidence="2">S2_003_000_R2_14</strain>
    </source>
</reference>
<dbReference type="Proteomes" id="UP000249061">
    <property type="component" value="Unassembled WGS sequence"/>
</dbReference>
<sequence>MALRSQLREVVDAFSELVAQHVRLARMELSQDAQFIGLRVGIIAALAPLILVGWGFLCVALALLLRRVMPVDLAFLLVGLFNLVLGGVGIYFVARQLTGRKMLDASLSELESTTALMLPTRTENPK</sequence>
<evidence type="ECO:0000313" key="3">
    <source>
        <dbReference type="Proteomes" id="UP000249061"/>
    </source>
</evidence>
<protein>
    <submittedName>
        <fullName evidence="2">Phage holin family protein</fullName>
    </submittedName>
</protein>
<dbReference type="InterPro" id="IPR009937">
    <property type="entry name" value="Phage_holin_3_6"/>
</dbReference>
<dbReference type="Pfam" id="PF07332">
    <property type="entry name" value="Phage_holin_3_6"/>
    <property type="match status" value="1"/>
</dbReference>
<evidence type="ECO:0000313" key="2">
    <source>
        <dbReference type="EMBL" id="PZR09858.1"/>
    </source>
</evidence>
<dbReference type="EMBL" id="QFQP01000019">
    <property type="protein sequence ID" value="PZR09858.1"/>
    <property type="molecule type" value="Genomic_DNA"/>
</dbReference>
<keyword evidence="1" id="KW-0472">Membrane</keyword>
<keyword evidence="1" id="KW-0812">Transmembrane</keyword>
<gene>
    <name evidence="2" type="ORF">DI536_21225</name>
</gene>